<sequence>MNMLETLIAHHTHTIPPHIQDVDDHNTATIPNSR</sequence>
<dbReference type="KEGG" id="xfa:XF_0773"/>
<dbReference type="AlphaFoldDB" id="Q9PFA5"/>
<evidence type="ECO:0000313" key="2">
    <source>
        <dbReference type="EMBL" id="AAF83583.1"/>
    </source>
</evidence>
<dbReference type="STRING" id="160492.XF_0773"/>
<dbReference type="HOGENOM" id="CLU_3376791_0_0_6"/>
<name>Q9PFA5_XYLFA</name>
<dbReference type="EMBL" id="AE003849">
    <property type="protein sequence ID" value="AAF83583.1"/>
    <property type="molecule type" value="Genomic_DNA"/>
</dbReference>
<accession>Q9PFA5</accession>
<gene>
    <name evidence="2" type="ordered locus">XF_0773</name>
</gene>
<proteinExistence type="predicted"/>
<feature type="region of interest" description="Disordered" evidence="1">
    <location>
        <begin position="15"/>
        <end position="34"/>
    </location>
</feature>
<evidence type="ECO:0000256" key="1">
    <source>
        <dbReference type="SAM" id="MobiDB-lite"/>
    </source>
</evidence>
<protein>
    <submittedName>
        <fullName evidence="2">Uncharacterized protein</fullName>
    </submittedName>
</protein>
<evidence type="ECO:0000313" key="3">
    <source>
        <dbReference type="Proteomes" id="UP000000812"/>
    </source>
</evidence>
<dbReference type="PIR" id="C82764">
    <property type="entry name" value="C82764"/>
</dbReference>
<organism evidence="2 3">
    <name type="scientific">Xylella fastidiosa (strain 9a5c)</name>
    <dbReference type="NCBI Taxonomy" id="160492"/>
    <lineage>
        <taxon>Bacteria</taxon>
        <taxon>Pseudomonadati</taxon>
        <taxon>Pseudomonadota</taxon>
        <taxon>Gammaproteobacteria</taxon>
        <taxon>Lysobacterales</taxon>
        <taxon>Lysobacteraceae</taxon>
        <taxon>Xylella</taxon>
    </lineage>
</organism>
<reference evidence="2 3" key="1">
    <citation type="journal article" date="2000" name="Nature">
        <title>The genome sequence of the plant pathogen Xylella fastidiosa.</title>
        <authorList>
            <person name="Simpson A.J."/>
            <person name="Reinach F.C."/>
            <person name="Arruda P."/>
            <person name="Abreu F.A."/>
            <person name="Acencio M."/>
            <person name="Alvarenga R."/>
            <person name="Alves L.M."/>
            <person name="Araya J.E."/>
            <person name="Baia G.S."/>
            <person name="Baptista C.S."/>
            <person name="Barros M.H."/>
            <person name="Bonaccorsi E.D."/>
            <person name="Bordin S."/>
            <person name="Bove J.M."/>
            <person name="Briones M.R."/>
            <person name="Bueno M.R."/>
            <person name="Camargo A.A."/>
            <person name="Camargo L.E."/>
            <person name="Carraro D.M."/>
            <person name="Carrer H."/>
            <person name="Colauto N.B."/>
            <person name="Colombo C."/>
            <person name="Costa F.F."/>
            <person name="Costa M.C."/>
            <person name="Costa-Neto C.M."/>
            <person name="Coutinho L.L."/>
            <person name="Cristofani M."/>
            <person name="Dias-Neto E."/>
            <person name="Docena C."/>
            <person name="El-Dorry H."/>
            <person name="Facincani A.P."/>
            <person name="Ferreira A.J."/>
            <person name="Ferreira V.C."/>
            <person name="Ferro J.A."/>
            <person name="Fraga J.S."/>
            <person name="Franca S.C."/>
            <person name="Franco M.C."/>
            <person name="Frohme M."/>
            <person name="Furlan L.R."/>
            <person name="Garnier M."/>
            <person name="Goldman G.H."/>
            <person name="Goldman M.H."/>
            <person name="Gomes S.L."/>
            <person name="Gruber A."/>
            <person name="Ho P.L."/>
            <person name="Hoheisel J.D."/>
            <person name="Junqueira M.L."/>
            <person name="Kemper E.L."/>
            <person name="Kitajima J.P."/>
            <person name="Krieger J.E."/>
            <person name="Kuramae E.E."/>
            <person name="Laigret F."/>
            <person name="Lambais M.R."/>
            <person name="Leite L.C."/>
            <person name="Lemos E.G."/>
            <person name="Lemos M.V."/>
            <person name="Lopes S.A."/>
            <person name="Lopes C.R."/>
            <person name="Machado J.A."/>
            <person name="Machado M.A."/>
            <person name="Madeira A.M."/>
            <person name="Madeira H.M."/>
            <person name="Marino C.L."/>
            <person name="Marques M.V."/>
            <person name="Martins E.A."/>
            <person name="Martins E.M."/>
            <person name="Matsukuma A.Y."/>
            <person name="Menck C.F."/>
            <person name="Miracca E.C."/>
            <person name="Miyaki C.Y."/>
            <person name="Monteriro-Vitorello C.B."/>
            <person name="Moon D.H."/>
            <person name="Nagai M.A."/>
            <person name="Nascimento A.L."/>
            <person name="Netto L.E."/>
            <person name="Nhani A.Jr."/>
            <person name="Nobrega F.G."/>
            <person name="Nunes L.R."/>
            <person name="Oliveira M.A."/>
            <person name="de Oliveira M.C."/>
            <person name="de Oliveira R.C."/>
            <person name="Palmieri D.A."/>
            <person name="Paris A."/>
            <person name="Peixoto B.R."/>
            <person name="Pereira G.A."/>
            <person name="Pereira H.A.Jr."/>
            <person name="Pesquero J.B."/>
            <person name="Quaggio R.B."/>
            <person name="Roberto P.G."/>
            <person name="Rodrigues V."/>
            <person name="de M Rosa A.J."/>
            <person name="de Rosa V.E.Jr."/>
            <person name="de Sa R.G."/>
            <person name="Santelli R.V."/>
            <person name="Sawasaki H.E."/>
            <person name="da Silva A.C."/>
            <person name="da Silva A.M."/>
            <person name="da Silva F.R."/>
            <person name="da Silva W.A.Jr."/>
            <person name="da Silveira J.F."/>
            <person name="Silvestri M.L."/>
            <person name="Siqueira W.J."/>
            <person name="de Souza A.A."/>
            <person name="de Souza A.P."/>
            <person name="Terenzi M.F."/>
            <person name="Truffi D."/>
            <person name="Tsai S.M."/>
            <person name="Tsuhako M.H."/>
            <person name="Vallada H."/>
            <person name="Van Sluys M.A."/>
            <person name="Verjovski-Almeida S."/>
            <person name="Vettore A.L."/>
            <person name="Zago M.A."/>
            <person name="Zatz M."/>
            <person name="Meidanis J."/>
            <person name="Setubal J.C."/>
        </authorList>
    </citation>
    <scope>NUCLEOTIDE SEQUENCE [LARGE SCALE GENOMIC DNA]</scope>
    <source>
        <strain evidence="2 3">9a5c</strain>
    </source>
</reference>
<dbReference type="Proteomes" id="UP000000812">
    <property type="component" value="Chromosome"/>
</dbReference>